<dbReference type="Proteomes" id="UP000242972">
    <property type="component" value="Unassembled WGS sequence"/>
</dbReference>
<protein>
    <recommendedName>
        <fullName evidence="4">Histidine kinase N-terminal 7TM region domain-containing protein</fullName>
    </recommendedName>
</protein>
<comment type="caution">
    <text evidence="2">The sequence shown here is derived from an EMBL/GenBank/DDBJ whole genome shotgun (WGS) entry which is preliminary data.</text>
</comment>
<proteinExistence type="predicted"/>
<sequence length="228" mass="24700">MASLLFWAAALLALIFASNLVSRYRTKQSPFYLWWSISFFLYVIAFGMEALTVSSNWNSVFEYQLYIIGSAGLVGAMSVGTTYLAFPKSKVAVGYAVYFVLVEVLLAIFAFVSPPVLHGSWAALNAGKNAIVGTTQIFYLLLAAVGGPIVIIGALWSWWKTRRYYNLLIALGALVPSSAGTLASQGIATAIFPVMNIIGLVLIFLGYVYSRSSSQGRVSQAQHQARGA</sequence>
<keyword evidence="1" id="KW-0812">Transmembrane</keyword>
<accession>A0A2T2XHQ2</accession>
<reference evidence="2 3" key="1">
    <citation type="journal article" date="2014" name="BMC Genomics">
        <title>Comparison of environmental and isolate Sulfobacillus genomes reveals diverse carbon, sulfur, nitrogen, and hydrogen metabolisms.</title>
        <authorList>
            <person name="Justice N.B."/>
            <person name="Norman A."/>
            <person name="Brown C.T."/>
            <person name="Singh A."/>
            <person name="Thomas B.C."/>
            <person name="Banfield J.F."/>
        </authorList>
    </citation>
    <scope>NUCLEOTIDE SEQUENCE [LARGE SCALE GENOMIC DNA]</scope>
    <source>
        <strain evidence="2">AMDSBA4</strain>
    </source>
</reference>
<gene>
    <name evidence="2" type="ORF">C7B46_07075</name>
</gene>
<name>A0A2T2XHQ2_9FIRM</name>
<dbReference type="AlphaFoldDB" id="A0A2T2XHQ2"/>
<dbReference type="EMBL" id="PXYW01000013">
    <property type="protein sequence ID" value="PSR34019.1"/>
    <property type="molecule type" value="Genomic_DNA"/>
</dbReference>
<evidence type="ECO:0000313" key="2">
    <source>
        <dbReference type="EMBL" id="PSR34019.1"/>
    </source>
</evidence>
<keyword evidence="1" id="KW-1133">Transmembrane helix</keyword>
<feature type="transmembrane region" description="Helical" evidence="1">
    <location>
        <begin position="164"/>
        <end position="183"/>
    </location>
</feature>
<feature type="transmembrane region" description="Helical" evidence="1">
    <location>
        <begin position="65"/>
        <end position="86"/>
    </location>
</feature>
<feature type="transmembrane region" description="Helical" evidence="1">
    <location>
        <begin position="92"/>
        <end position="117"/>
    </location>
</feature>
<feature type="transmembrane region" description="Helical" evidence="1">
    <location>
        <begin position="137"/>
        <end position="158"/>
    </location>
</feature>
<evidence type="ECO:0008006" key="4">
    <source>
        <dbReference type="Google" id="ProtNLM"/>
    </source>
</evidence>
<evidence type="ECO:0000256" key="1">
    <source>
        <dbReference type="SAM" id="Phobius"/>
    </source>
</evidence>
<feature type="transmembrane region" description="Helical" evidence="1">
    <location>
        <begin position="190"/>
        <end position="209"/>
    </location>
</feature>
<feature type="transmembrane region" description="Helical" evidence="1">
    <location>
        <begin position="33"/>
        <end position="53"/>
    </location>
</feature>
<evidence type="ECO:0000313" key="3">
    <source>
        <dbReference type="Proteomes" id="UP000242972"/>
    </source>
</evidence>
<organism evidence="2 3">
    <name type="scientific">Sulfobacillus benefaciens</name>
    <dbReference type="NCBI Taxonomy" id="453960"/>
    <lineage>
        <taxon>Bacteria</taxon>
        <taxon>Bacillati</taxon>
        <taxon>Bacillota</taxon>
        <taxon>Clostridia</taxon>
        <taxon>Eubacteriales</taxon>
        <taxon>Clostridiales Family XVII. Incertae Sedis</taxon>
        <taxon>Sulfobacillus</taxon>
    </lineage>
</organism>
<keyword evidence="1" id="KW-0472">Membrane</keyword>